<dbReference type="EMBL" id="BPTR01000001">
    <property type="protein sequence ID" value="GJG28903.1"/>
    <property type="molecule type" value="Genomic_DNA"/>
</dbReference>
<reference evidence="1" key="1">
    <citation type="submission" date="2021-08" db="EMBL/GenBank/DDBJ databases">
        <title>Prevotella lacticifex sp. nov., isolated from rumen of cow.</title>
        <authorList>
            <person name="Shinkai T."/>
            <person name="Ikeyama N."/>
            <person name="Kumagai M."/>
            <person name="Ohmori H."/>
            <person name="Sakamoto M."/>
            <person name="Ohkuma M."/>
            <person name="Mitsumori M."/>
        </authorList>
    </citation>
    <scope>NUCLEOTIDE SEQUENCE</scope>
    <source>
        <strain evidence="1">DSM 11371</strain>
    </source>
</reference>
<comment type="caution">
    <text evidence="1">The sequence shown here is derived from an EMBL/GenBank/DDBJ whole genome shotgun (WGS) entry which is preliminary data.</text>
</comment>
<organism evidence="1 2">
    <name type="scientific">Segatella bryantii</name>
    <name type="common">Prevotella bryantii</name>
    <dbReference type="NCBI Taxonomy" id="77095"/>
    <lineage>
        <taxon>Bacteria</taxon>
        <taxon>Pseudomonadati</taxon>
        <taxon>Bacteroidota</taxon>
        <taxon>Bacteroidia</taxon>
        <taxon>Bacteroidales</taxon>
        <taxon>Prevotellaceae</taxon>
        <taxon>Segatella</taxon>
    </lineage>
</organism>
<evidence type="ECO:0000313" key="2">
    <source>
        <dbReference type="Proteomes" id="UP000887043"/>
    </source>
</evidence>
<evidence type="ECO:0008006" key="3">
    <source>
        <dbReference type="Google" id="ProtNLM"/>
    </source>
</evidence>
<sequence>MYRILFILFFIILCGCQNDKDGLSNPVVINSIDSICVLCEPIRSGPFEHVWLDERYLTDERNPRFEQWIYGDSIAKYCNVEELTELATKHKSMAVRFVAFKMLLKKDSHRAIKIVIDDIDSNDSIIATHLDEGFPRLLSGLRVGYVQGDRKIYNISVADSLAVVEAVLKSKNKSKFYFYSSMELRDKIRSSQ</sequence>
<proteinExistence type="predicted"/>
<dbReference type="PROSITE" id="PS51257">
    <property type="entry name" value="PROKAR_LIPOPROTEIN"/>
    <property type="match status" value="1"/>
</dbReference>
<dbReference type="Proteomes" id="UP000887043">
    <property type="component" value="Unassembled WGS sequence"/>
</dbReference>
<accession>A0AA37HZY7</accession>
<name>A0AA37HZY7_SEGBR</name>
<dbReference type="RefSeq" id="WP_006282217.1">
    <property type="nucleotide sequence ID" value="NZ_BPTR01000001.1"/>
</dbReference>
<evidence type="ECO:0000313" key="1">
    <source>
        <dbReference type="EMBL" id="GJG28903.1"/>
    </source>
</evidence>
<protein>
    <recommendedName>
        <fullName evidence="3">Lipoprotein</fullName>
    </recommendedName>
</protein>
<dbReference type="AlphaFoldDB" id="A0AA37HZY7"/>
<gene>
    <name evidence="1" type="ORF">PRRU23_26030</name>
</gene>